<evidence type="ECO:0000256" key="1">
    <source>
        <dbReference type="ARBA" id="ARBA00004141"/>
    </source>
</evidence>
<feature type="transmembrane region" description="Helical" evidence="6">
    <location>
        <begin position="65"/>
        <end position="88"/>
    </location>
</feature>
<protein>
    <submittedName>
        <fullName evidence="8">Transporter, CPA2 family</fullName>
    </submittedName>
</protein>
<dbReference type="InterPro" id="IPR051843">
    <property type="entry name" value="CPA1_transporter"/>
</dbReference>
<dbReference type="GO" id="GO:0016020">
    <property type="term" value="C:membrane"/>
    <property type="evidence" value="ECO:0007669"/>
    <property type="project" value="UniProtKB-SubCell"/>
</dbReference>
<feature type="transmembrane region" description="Helical" evidence="6">
    <location>
        <begin position="372"/>
        <end position="391"/>
    </location>
</feature>
<accession>A0A0D6M0U0</accession>
<evidence type="ECO:0000256" key="6">
    <source>
        <dbReference type="SAM" id="Phobius"/>
    </source>
</evidence>
<gene>
    <name evidence="8" type="ORF">ANCCEY_04974</name>
</gene>
<dbReference type="PANTHER" id="PTHR31102:SF1">
    <property type="entry name" value="CATION_H+ EXCHANGER DOMAIN-CONTAINING PROTEIN"/>
    <property type="match status" value="1"/>
</dbReference>
<feature type="transmembrane region" description="Helical" evidence="6">
    <location>
        <begin position="196"/>
        <end position="217"/>
    </location>
</feature>
<evidence type="ECO:0000256" key="5">
    <source>
        <dbReference type="ARBA" id="ARBA00023136"/>
    </source>
</evidence>
<feature type="transmembrane region" description="Helical" evidence="6">
    <location>
        <begin position="134"/>
        <end position="155"/>
    </location>
</feature>
<feature type="transmembrane region" description="Helical" evidence="6">
    <location>
        <begin position="167"/>
        <end position="190"/>
    </location>
</feature>
<sequence>MNGSLRNSKFVRTAVEIFRNTHVNFLITSCLILFFTYLTVLAAFGRNIIHPFTGDEPKVVNLTHPLAGVVDSNSLITSAFSIFFLLIISLCVGQLFDYMSLPPLFGCLLVGLLVKNITVLDEIFHVNPRWEWCIRTLALTVILVRCGIGLSWDYLKDAMVSNHQGVTLSLGFITAAIESGAIALAAVFIFGWSASMALICGFVLTAVSPAVTVPVMLDLQSQGLGTRKGIPTLVLASATLDNIFCITAFSAATTIVFSTEPLAEVIAVTAAQVIIGAIAGLFFGWLLWWFPISYIDNSSVCRTLLLATVPSAAVLGESLHYRSANIEESVKVGGNVLGFPSAGIIAATLICFVAGIRWKTDNDDKIVYEEKAFALLWKLFFMPLLFALIGMKLDFSTMTWTTVLTGCALIAIGAVFRFLSGIAFSCCSGFNMKEQLVIALALVPKATVQAALAPSITALAVGSYQLQHEAHMAVTACILTILLTAPLGQYILSKAAPVLLKNTRIVGIAKSTLDDMEFGGKGTNAMNGVTTTTVTTHIEEDAVTACILTILLTAPLGQYILSKAAPVLLKNTRIVGIVRHFSH</sequence>
<feature type="transmembrane region" description="Helical" evidence="6">
    <location>
        <begin position="229"/>
        <end position="253"/>
    </location>
</feature>
<proteinExistence type="inferred from homology"/>
<feature type="transmembrane region" description="Helical" evidence="6">
    <location>
        <begin position="339"/>
        <end position="360"/>
    </location>
</feature>
<keyword evidence="3 6" id="KW-0812">Transmembrane</keyword>
<comment type="similarity">
    <text evidence="2">Belongs to the monovalent cation:proton antiporter 1 (CPA1) transporter (TC 2.A.36) family.</text>
</comment>
<comment type="subcellular location">
    <subcellularLocation>
        <location evidence="1">Membrane</location>
        <topology evidence="1">Multi-pass membrane protein</topology>
    </subcellularLocation>
</comment>
<evidence type="ECO:0000256" key="3">
    <source>
        <dbReference type="ARBA" id="ARBA00022692"/>
    </source>
</evidence>
<evidence type="ECO:0000313" key="8">
    <source>
        <dbReference type="EMBL" id="EPB75956.1"/>
    </source>
</evidence>
<dbReference type="EMBL" id="KE124881">
    <property type="protein sequence ID" value="EPB75956.1"/>
    <property type="molecule type" value="Genomic_DNA"/>
</dbReference>
<feature type="domain" description="Cation/H+ exchanger transmembrane" evidence="7">
    <location>
        <begin position="88"/>
        <end position="320"/>
    </location>
</feature>
<evidence type="ECO:0000313" key="9">
    <source>
        <dbReference type="Proteomes" id="UP000054495"/>
    </source>
</evidence>
<keyword evidence="4 6" id="KW-1133">Transmembrane helix</keyword>
<dbReference type="Pfam" id="PF00999">
    <property type="entry name" value="Na_H_Exchanger"/>
    <property type="match status" value="2"/>
</dbReference>
<dbReference type="PANTHER" id="PTHR31102">
    <property type="match status" value="1"/>
</dbReference>
<feature type="transmembrane region" description="Helical" evidence="6">
    <location>
        <begin position="265"/>
        <end position="288"/>
    </location>
</feature>
<feature type="transmembrane region" description="Helical" evidence="6">
    <location>
        <begin position="470"/>
        <end position="492"/>
    </location>
</feature>
<keyword evidence="9" id="KW-1185">Reference proteome</keyword>
<evidence type="ECO:0000256" key="2">
    <source>
        <dbReference type="ARBA" id="ARBA00007367"/>
    </source>
</evidence>
<feature type="transmembrane region" description="Helical" evidence="6">
    <location>
        <begin position="95"/>
        <end position="114"/>
    </location>
</feature>
<dbReference type="GO" id="GO:1902600">
    <property type="term" value="P:proton transmembrane transport"/>
    <property type="evidence" value="ECO:0007669"/>
    <property type="project" value="InterPro"/>
</dbReference>
<dbReference type="Proteomes" id="UP000054495">
    <property type="component" value="Unassembled WGS sequence"/>
</dbReference>
<reference evidence="8 9" key="1">
    <citation type="submission" date="2013-05" db="EMBL/GenBank/DDBJ databases">
        <title>Draft genome of the parasitic nematode Anyclostoma ceylanicum.</title>
        <authorList>
            <person name="Mitreva M."/>
        </authorList>
    </citation>
    <scope>NUCLEOTIDE SEQUENCE [LARGE SCALE GENOMIC DNA]</scope>
</reference>
<name>A0A0D6M0U0_9BILA</name>
<feature type="domain" description="Cation/H+ exchanger transmembrane" evidence="7">
    <location>
        <begin position="347"/>
        <end position="486"/>
    </location>
</feature>
<keyword evidence="5 6" id="KW-0472">Membrane</keyword>
<dbReference type="InterPro" id="IPR038770">
    <property type="entry name" value="Na+/solute_symporter_sf"/>
</dbReference>
<dbReference type="AlphaFoldDB" id="A0A0D6M0U0"/>
<dbReference type="PROSITE" id="PS51257">
    <property type="entry name" value="PROKAR_LIPOPROTEIN"/>
    <property type="match status" value="1"/>
</dbReference>
<dbReference type="GO" id="GO:0015297">
    <property type="term" value="F:antiporter activity"/>
    <property type="evidence" value="ECO:0007669"/>
    <property type="project" value="InterPro"/>
</dbReference>
<feature type="transmembrane region" description="Helical" evidence="6">
    <location>
        <begin position="21"/>
        <end position="45"/>
    </location>
</feature>
<dbReference type="Gene3D" id="1.20.1530.20">
    <property type="match status" value="1"/>
</dbReference>
<evidence type="ECO:0000256" key="4">
    <source>
        <dbReference type="ARBA" id="ARBA00022989"/>
    </source>
</evidence>
<feature type="transmembrane region" description="Helical" evidence="6">
    <location>
        <begin position="436"/>
        <end position="464"/>
    </location>
</feature>
<feature type="transmembrane region" description="Helical" evidence="6">
    <location>
        <begin position="403"/>
        <end position="424"/>
    </location>
</feature>
<evidence type="ECO:0000259" key="7">
    <source>
        <dbReference type="Pfam" id="PF00999"/>
    </source>
</evidence>
<organism evidence="8 9">
    <name type="scientific">Ancylostoma ceylanicum</name>
    <dbReference type="NCBI Taxonomy" id="53326"/>
    <lineage>
        <taxon>Eukaryota</taxon>
        <taxon>Metazoa</taxon>
        <taxon>Ecdysozoa</taxon>
        <taxon>Nematoda</taxon>
        <taxon>Chromadorea</taxon>
        <taxon>Rhabditida</taxon>
        <taxon>Rhabditina</taxon>
        <taxon>Rhabditomorpha</taxon>
        <taxon>Strongyloidea</taxon>
        <taxon>Ancylostomatidae</taxon>
        <taxon>Ancylostomatinae</taxon>
        <taxon>Ancylostoma</taxon>
    </lineage>
</organism>
<dbReference type="InterPro" id="IPR006153">
    <property type="entry name" value="Cation/H_exchanger_TM"/>
</dbReference>
<feature type="transmembrane region" description="Helical" evidence="6">
    <location>
        <begin position="300"/>
        <end position="319"/>
    </location>
</feature>